<dbReference type="GO" id="GO:0015074">
    <property type="term" value="P:DNA integration"/>
    <property type="evidence" value="ECO:0007669"/>
    <property type="project" value="InterPro"/>
</dbReference>
<dbReference type="PANTHER" id="PTHR35004">
    <property type="entry name" value="TRANSPOSASE RV3428C-RELATED"/>
    <property type="match status" value="1"/>
</dbReference>
<reference evidence="2" key="1">
    <citation type="submission" date="2022-06" db="EMBL/GenBank/DDBJ databases">
        <title>WGS of actinobacteria.</title>
        <authorList>
            <person name="Thawai C."/>
        </authorList>
    </citation>
    <scope>NUCLEOTIDE SEQUENCE</scope>
    <source>
        <strain evidence="2">DSM 42010</strain>
    </source>
</reference>
<dbReference type="Proteomes" id="UP001142400">
    <property type="component" value="Unassembled WGS sequence"/>
</dbReference>
<accession>A0A9X2MB39</accession>
<dbReference type="SUPFAM" id="SSF53098">
    <property type="entry name" value="Ribonuclease H-like"/>
    <property type="match status" value="1"/>
</dbReference>
<protein>
    <submittedName>
        <fullName evidence="2">DDE-type integrase/transposase/recombinase</fullName>
    </submittedName>
</protein>
<feature type="domain" description="Integrase catalytic" evidence="1">
    <location>
        <begin position="1"/>
        <end position="135"/>
    </location>
</feature>
<dbReference type="InterPro" id="IPR001584">
    <property type="entry name" value="Integrase_cat-core"/>
</dbReference>
<dbReference type="RefSeq" id="WP_257636583.1">
    <property type="nucleotide sequence ID" value="NZ_JANIIC010000166.1"/>
</dbReference>
<evidence type="ECO:0000313" key="2">
    <source>
        <dbReference type="EMBL" id="MCQ8836554.1"/>
    </source>
</evidence>
<dbReference type="AlphaFoldDB" id="A0A9X2MB39"/>
<dbReference type="PROSITE" id="PS50994">
    <property type="entry name" value="INTEGRASE"/>
    <property type="match status" value="1"/>
</dbReference>
<dbReference type="Pfam" id="PF00665">
    <property type="entry name" value="rve"/>
    <property type="match status" value="1"/>
</dbReference>
<dbReference type="InterPro" id="IPR012337">
    <property type="entry name" value="RNaseH-like_sf"/>
</dbReference>
<proteinExistence type="predicted"/>
<evidence type="ECO:0000313" key="3">
    <source>
        <dbReference type="Proteomes" id="UP001142400"/>
    </source>
</evidence>
<dbReference type="Gene3D" id="3.30.420.10">
    <property type="entry name" value="Ribonuclease H-like superfamily/Ribonuclease H"/>
    <property type="match status" value="1"/>
</dbReference>
<gene>
    <name evidence="2" type="ORF">NQU54_48125</name>
</gene>
<organism evidence="2 3">
    <name type="scientific">Streptomyces malaysiensis subsp. samsunensis</name>
    <dbReference type="NCBI Taxonomy" id="459658"/>
    <lineage>
        <taxon>Bacteria</taxon>
        <taxon>Bacillati</taxon>
        <taxon>Actinomycetota</taxon>
        <taxon>Actinomycetes</taxon>
        <taxon>Kitasatosporales</taxon>
        <taxon>Streptomycetaceae</taxon>
        <taxon>Streptomyces</taxon>
        <taxon>Streptomyces violaceusniger group</taxon>
    </lineage>
</organism>
<dbReference type="PANTHER" id="PTHR35004:SF6">
    <property type="entry name" value="TRANSPOSASE"/>
    <property type="match status" value="1"/>
</dbReference>
<evidence type="ECO:0000259" key="1">
    <source>
        <dbReference type="PROSITE" id="PS50994"/>
    </source>
</evidence>
<dbReference type="GO" id="GO:0003676">
    <property type="term" value="F:nucleic acid binding"/>
    <property type="evidence" value="ECO:0007669"/>
    <property type="project" value="InterPro"/>
</dbReference>
<comment type="caution">
    <text evidence="2">The sequence shown here is derived from an EMBL/GenBank/DDBJ whole genome shotgun (WGS) entry which is preliminary data.</text>
</comment>
<name>A0A9X2MB39_STRMQ</name>
<keyword evidence="3" id="KW-1185">Reference proteome</keyword>
<dbReference type="EMBL" id="JANIIC010000166">
    <property type="protein sequence ID" value="MCQ8836554.1"/>
    <property type="molecule type" value="Genomic_DNA"/>
</dbReference>
<sequence>MDDNSRAVVGHRWGGAEDSVRLAAALRPALAARGVPEGVYVDNGSAFVDSALLRACARLGIKLIHSTSGRPQGRGKIERFFRTVREQFLVEVDTEKVTDLAMLNRLFTAWVEQVYHRRAHSETGQQPLERWLAGAPFLTPTPDALRGAFRWSATQRTFGARRGRGKCLGARRGCFCLP</sequence>
<dbReference type="InterPro" id="IPR036397">
    <property type="entry name" value="RNaseH_sf"/>
</dbReference>